<evidence type="ECO:0008006" key="3">
    <source>
        <dbReference type="Google" id="ProtNLM"/>
    </source>
</evidence>
<dbReference type="PANTHER" id="PTHR46033">
    <property type="entry name" value="PROTEIN MAIN-LIKE 2"/>
    <property type="match status" value="1"/>
</dbReference>
<sequence length="294" mass="33119">MSRRSSSQGHSSASSSNNAAVMDLYPVDDRFTLNRWTPQLAFEEDITILFQPEEHLAHRARNGESRAPPGIRRAPHREWRVPIRVFKFQIRGVHLLLSDVTYTLSQQAWACNPTEVHKWWARLNSLTRSYVEAAGFKHFVETQPTNSAKKTLFCALTEKWWDTTHTFHITGVEMTIMSYDVYRLTGLRINGVIPTFSAFPTCPQPEREYLGVDLGVTSANLPSLLLAFSEAPQTPVEEATRMQTSKTMMIDLSQDRFSKPPRSSSGGAQADPNATKDDSDDDDGAPTAQRGRYV</sequence>
<evidence type="ECO:0000256" key="1">
    <source>
        <dbReference type="SAM" id="MobiDB-lite"/>
    </source>
</evidence>
<dbReference type="InterPro" id="IPR044824">
    <property type="entry name" value="MAIN-like"/>
</dbReference>
<protein>
    <recommendedName>
        <fullName evidence="3">Aminotransferase-like plant mobile domain-containing protein</fullName>
    </recommendedName>
</protein>
<accession>A0A2N9F9J9</accession>
<name>A0A2N9F9J9_FAGSY</name>
<evidence type="ECO:0000313" key="2">
    <source>
        <dbReference type="EMBL" id="SPC83843.1"/>
    </source>
</evidence>
<dbReference type="PANTHER" id="PTHR46033:SF8">
    <property type="entry name" value="PROTEIN MAINTENANCE OF MERISTEMS-LIKE"/>
    <property type="match status" value="1"/>
</dbReference>
<feature type="region of interest" description="Disordered" evidence="1">
    <location>
        <begin position="251"/>
        <end position="294"/>
    </location>
</feature>
<organism evidence="2">
    <name type="scientific">Fagus sylvatica</name>
    <name type="common">Beechnut</name>
    <dbReference type="NCBI Taxonomy" id="28930"/>
    <lineage>
        <taxon>Eukaryota</taxon>
        <taxon>Viridiplantae</taxon>
        <taxon>Streptophyta</taxon>
        <taxon>Embryophyta</taxon>
        <taxon>Tracheophyta</taxon>
        <taxon>Spermatophyta</taxon>
        <taxon>Magnoliopsida</taxon>
        <taxon>eudicotyledons</taxon>
        <taxon>Gunneridae</taxon>
        <taxon>Pentapetalae</taxon>
        <taxon>rosids</taxon>
        <taxon>fabids</taxon>
        <taxon>Fagales</taxon>
        <taxon>Fagaceae</taxon>
        <taxon>Fagus</taxon>
    </lineage>
</organism>
<reference evidence="2" key="1">
    <citation type="submission" date="2018-02" db="EMBL/GenBank/DDBJ databases">
        <authorList>
            <person name="Cohen D.B."/>
            <person name="Kent A.D."/>
        </authorList>
    </citation>
    <scope>NUCLEOTIDE SEQUENCE</scope>
</reference>
<dbReference type="EMBL" id="OIVN01000669">
    <property type="protein sequence ID" value="SPC83843.1"/>
    <property type="molecule type" value="Genomic_DNA"/>
</dbReference>
<proteinExistence type="predicted"/>
<gene>
    <name evidence="2" type="ORF">FSB_LOCUS11725</name>
</gene>
<dbReference type="GO" id="GO:0010073">
    <property type="term" value="P:meristem maintenance"/>
    <property type="evidence" value="ECO:0007669"/>
    <property type="project" value="InterPro"/>
</dbReference>
<dbReference type="AlphaFoldDB" id="A0A2N9F9J9"/>